<evidence type="ECO:0000256" key="7">
    <source>
        <dbReference type="ARBA" id="ARBA00023014"/>
    </source>
</evidence>
<keyword evidence="4" id="KW-0677">Repeat</keyword>
<dbReference type="Pfam" id="PF13375">
    <property type="entry name" value="RnfC_N"/>
    <property type="match status" value="1"/>
</dbReference>
<dbReference type="InterPro" id="IPR011538">
    <property type="entry name" value="Nuo51_FMN-bd"/>
</dbReference>
<protein>
    <submittedName>
        <fullName evidence="9">4Fe-4S dicluster domain-containing protein</fullName>
    </submittedName>
</protein>
<dbReference type="Proteomes" id="UP000190625">
    <property type="component" value="Unassembled WGS sequence"/>
</dbReference>
<accession>A0A1T4PU47</accession>
<evidence type="ECO:0000259" key="8">
    <source>
        <dbReference type="PROSITE" id="PS51379"/>
    </source>
</evidence>
<dbReference type="PROSITE" id="PS00198">
    <property type="entry name" value="4FE4S_FER_1"/>
    <property type="match status" value="2"/>
</dbReference>
<keyword evidence="6" id="KW-0408">Iron</keyword>
<keyword evidence="1" id="KW-0813">Transport</keyword>
<organism evidence="9 10">
    <name type="scientific">Selenihalanaerobacter shriftii</name>
    <dbReference type="NCBI Taxonomy" id="142842"/>
    <lineage>
        <taxon>Bacteria</taxon>
        <taxon>Bacillati</taxon>
        <taxon>Bacillota</taxon>
        <taxon>Clostridia</taxon>
        <taxon>Halanaerobiales</taxon>
        <taxon>Halobacteroidaceae</taxon>
        <taxon>Selenihalanaerobacter</taxon>
    </lineage>
</organism>
<dbReference type="GO" id="GO:0051539">
    <property type="term" value="F:4 iron, 4 sulfur cluster binding"/>
    <property type="evidence" value="ECO:0007669"/>
    <property type="project" value="UniProtKB-KW"/>
</dbReference>
<dbReference type="EMBL" id="FUWM01000021">
    <property type="protein sequence ID" value="SJZ95085.1"/>
    <property type="molecule type" value="Genomic_DNA"/>
</dbReference>
<keyword evidence="5" id="KW-0249">Electron transport</keyword>
<dbReference type="SUPFAM" id="SSF142019">
    <property type="entry name" value="Nqo1 FMN-binding domain-like"/>
    <property type="match status" value="1"/>
</dbReference>
<evidence type="ECO:0000313" key="10">
    <source>
        <dbReference type="Proteomes" id="UP000190625"/>
    </source>
</evidence>
<dbReference type="Pfam" id="PF13187">
    <property type="entry name" value="Fer4_9"/>
    <property type="match status" value="1"/>
</dbReference>
<evidence type="ECO:0000256" key="1">
    <source>
        <dbReference type="ARBA" id="ARBA00022448"/>
    </source>
</evidence>
<dbReference type="InterPro" id="IPR010208">
    <property type="entry name" value="Ion_transpt_RnfC/RsxC"/>
</dbReference>
<dbReference type="OrthoDB" id="9767754at2"/>
<evidence type="ECO:0000256" key="6">
    <source>
        <dbReference type="ARBA" id="ARBA00023004"/>
    </source>
</evidence>
<reference evidence="10" key="1">
    <citation type="submission" date="2017-02" db="EMBL/GenBank/DDBJ databases">
        <authorList>
            <person name="Varghese N."/>
            <person name="Submissions S."/>
        </authorList>
    </citation>
    <scope>NUCLEOTIDE SEQUENCE [LARGE SCALE GENOMIC DNA]</scope>
    <source>
        <strain evidence="10">ATCC BAA-73</strain>
    </source>
</reference>
<proteinExistence type="predicted"/>
<gene>
    <name evidence="9" type="ORF">SAMN02745118_02319</name>
</gene>
<dbReference type="InterPro" id="IPR037225">
    <property type="entry name" value="Nuo51_FMN-bd_sf"/>
</dbReference>
<dbReference type="PROSITE" id="PS51379">
    <property type="entry name" value="4FE4S_FER_2"/>
    <property type="match status" value="1"/>
</dbReference>
<evidence type="ECO:0000256" key="4">
    <source>
        <dbReference type="ARBA" id="ARBA00022737"/>
    </source>
</evidence>
<dbReference type="GO" id="GO:0046872">
    <property type="term" value="F:metal ion binding"/>
    <property type="evidence" value="ECO:0007669"/>
    <property type="project" value="UniProtKB-KW"/>
</dbReference>
<dbReference type="InterPro" id="IPR017900">
    <property type="entry name" value="4Fe4S_Fe_S_CS"/>
</dbReference>
<dbReference type="InterPro" id="IPR026902">
    <property type="entry name" value="RnfC_N"/>
</dbReference>
<sequence length="473" mass="52144">MKAKNKSFSGGYTFNLEGKSQSKVVELEVPSKVIIPLKQGFSREVKPKVKRGQEVKAGQIIGRDDNSISTPVHASVNGTVKEVVELSSKGKAVIIESDGTTDWEPIEGNNSGWTSLSAAEIEELLYTSGVTSLGNQGIPTRYKSSPISTDDVKHVIIKGAESEPYNLLLSALLNDGKVSKFVEGLEVLQKVLPQAKFHVVINKNRQGIIKELSSVAGSYNWLQLYAVAPKYPQNNDKVIAQTVLGKSDTVKGSLTKHGVITLDMQAALHVYNAVIEGKQLIEQIVALSGLGWKENISLKVRNGTSVSFIMRNYLDAAEDQRVIPNNLLTEEAITDYETPVDRTFVNLNAIPEGDERELFAFLRPGRKRYSYSNVFLSALLPKLNKLCDTNVHGEGRPCISCGYCEETCPVDIVPHIVDHYTAKNNVDDELIRYGIFDCIECNLCTFVCPAKRPLGQHIKQGKQFLMNKGYAVK</sequence>
<name>A0A1T4PU47_9FIRM</name>
<dbReference type="GO" id="GO:0016020">
    <property type="term" value="C:membrane"/>
    <property type="evidence" value="ECO:0007669"/>
    <property type="project" value="InterPro"/>
</dbReference>
<evidence type="ECO:0000256" key="2">
    <source>
        <dbReference type="ARBA" id="ARBA00022485"/>
    </source>
</evidence>
<dbReference type="GO" id="GO:0009055">
    <property type="term" value="F:electron transfer activity"/>
    <property type="evidence" value="ECO:0007669"/>
    <property type="project" value="InterPro"/>
</dbReference>
<dbReference type="Gene3D" id="3.30.70.20">
    <property type="match status" value="1"/>
</dbReference>
<keyword evidence="7" id="KW-0411">Iron-sulfur</keyword>
<dbReference type="Pfam" id="PF01512">
    <property type="entry name" value="Complex1_51K"/>
    <property type="match status" value="1"/>
</dbReference>
<feature type="domain" description="4Fe-4S ferredoxin-type" evidence="8">
    <location>
        <begin position="388"/>
        <end position="419"/>
    </location>
</feature>
<keyword evidence="10" id="KW-1185">Reference proteome</keyword>
<dbReference type="PANTHER" id="PTHR43034">
    <property type="entry name" value="ION-TRANSLOCATING OXIDOREDUCTASE COMPLEX SUBUNIT C"/>
    <property type="match status" value="1"/>
</dbReference>
<dbReference type="InterPro" id="IPR017896">
    <property type="entry name" value="4Fe4S_Fe-S-bd"/>
</dbReference>
<evidence type="ECO:0000313" key="9">
    <source>
        <dbReference type="EMBL" id="SJZ95085.1"/>
    </source>
</evidence>
<dbReference type="STRING" id="142842.SAMN02745118_02319"/>
<dbReference type="PANTHER" id="PTHR43034:SF2">
    <property type="entry name" value="ION-TRANSLOCATING OXIDOREDUCTASE COMPLEX SUBUNIT C"/>
    <property type="match status" value="1"/>
</dbReference>
<evidence type="ECO:0000256" key="3">
    <source>
        <dbReference type="ARBA" id="ARBA00022723"/>
    </source>
</evidence>
<keyword evidence="2" id="KW-0004">4Fe-4S</keyword>
<dbReference type="SUPFAM" id="SSF46548">
    <property type="entry name" value="alpha-helical ferredoxin"/>
    <property type="match status" value="1"/>
</dbReference>
<keyword evidence="3" id="KW-0479">Metal-binding</keyword>
<dbReference type="RefSeq" id="WP_078810752.1">
    <property type="nucleotide sequence ID" value="NZ_FUWM01000021.1"/>
</dbReference>
<evidence type="ECO:0000256" key="5">
    <source>
        <dbReference type="ARBA" id="ARBA00022982"/>
    </source>
</evidence>
<dbReference type="AlphaFoldDB" id="A0A1T4PU47"/>